<gene>
    <name evidence="2" type="ORF">CR513_37304</name>
</gene>
<keyword evidence="3" id="KW-1185">Reference proteome</keyword>
<proteinExistence type="inferred from homology"/>
<dbReference type="Pfam" id="PF00314">
    <property type="entry name" value="Thaumatin"/>
    <property type="match status" value="1"/>
</dbReference>
<accession>A0A371FUE6</accession>
<evidence type="ECO:0000256" key="1">
    <source>
        <dbReference type="ARBA" id="ARBA00010607"/>
    </source>
</evidence>
<dbReference type="Gene3D" id="2.60.110.10">
    <property type="entry name" value="Thaumatin"/>
    <property type="match status" value="1"/>
</dbReference>
<reference evidence="2" key="1">
    <citation type="submission" date="2018-05" db="EMBL/GenBank/DDBJ databases">
        <title>Draft genome of Mucuna pruriens seed.</title>
        <authorList>
            <person name="Nnadi N.E."/>
            <person name="Vos R."/>
            <person name="Hasami M.H."/>
            <person name="Devisetty U.K."/>
            <person name="Aguiy J.C."/>
        </authorList>
    </citation>
    <scope>NUCLEOTIDE SEQUENCE [LARGE SCALE GENOMIC DNA]</scope>
    <source>
        <strain evidence="2">JCA_2017</strain>
    </source>
</reference>
<dbReference type="STRING" id="157652.A0A371FUE6"/>
<organism evidence="2 3">
    <name type="scientific">Mucuna pruriens</name>
    <name type="common">Velvet bean</name>
    <name type="synonym">Dolichos pruriens</name>
    <dbReference type="NCBI Taxonomy" id="157652"/>
    <lineage>
        <taxon>Eukaryota</taxon>
        <taxon>Viridiplantae</taxon>
        <taxon>Streptophyta</taxon>
        <taxon>Embryophyta</taxon>
        <taxon>Tracheophyta</taxon>
        <taxon>Spermatophyta</taxon>
        <taxon>Magnoliopsida</taxon>
        <taxon>eudicotyledons</taxon>
        <taxon>Gunneridae</taxon>
        <taxon>Pentapetalae</taxon>
        <taxon>rosids</taxon>
        <taxon>fabids</taxon>
        <taxon>Fabales</taxon>
        <taxon>Fabaceae</taxon>
        <taxon>Papilionoideae</taxon>
        <taxon>50 kb inversion clade</taxon>
        <taxon>NPAAA clade</taxon>
        <taxon>indigoferoid/millettioid clade</taxon>
        <taxon>Phaseoleae</taxon>
        <taxon>Mucuna</taxon>
    </lineage>
</organism>
<name>A0A371FUE6_MUCPR</name>
<dbReference type="EMBL" id="QJKJ01007784">
    <property type="protein sequence ID" value="RDX81955.1"/>
    <property type="molecule type" value="Genomic_DNA"/>
</dbReference>
<dbReference type="SUPFAM" id="SSF49870">
    <property type="entry name" value="Osmotin, thaumatin-like protein"/>
    <property type="match status" value="1"/>
</dbReference>
<dbReference type="OrthoDB" id="785489at2759"/>
<dbReference type="PANTHER" id="PTHR31013">
    <property type="entry name" value="THAUMATIN FAMILY PROTEIN-RELATED"/>
    <property type="match status" value="1"/>
</dbReference>
<evidence type="ECO:0000313" key="2">
    <source>
        <dbReference type="EMBL" id="RDX81955.1"/>
    </source>
</evidence>
<dbReference type="PANTHER" id="PTHR31013:SF12">
    <property type="entry name" value="PATHOGENESIS-RELATED PROTEIN 5-LIKE"/>
    <property type="match status" value="1"/>
</dbReference>
<dbReference type="Proteomes" id="UP000257109">
    <property type="component" value="Unassembled WGS sequence"/>
</dbReference>
<feature type="non-terminal residue" evidence="2">
    <location>
        <position position="1"/>
    </location>
</feature>
<comment type="caution">
    <text evidence="2">The sequence shown here is derived from an EMBL/GenBank/DDBJ whole genome shotgun (WGS) entry which is preliminary data.</text>
</comment>
<evidence type="ECO:0000313" key="3">
    <source>
        <dbReference type="Proteomes" id="UP000257109"/>
    </source>
</evidence>
<dbReference type="InterPro" id="IPR037176">
    <property type="entry name" value="Osmotin/thaumatin-like_sf"/>
</dbReference>
<comment type="similarity">
    <text evidence="1">Belongs to the thaumatin family.</text>
</comment>
<dbReference type="InterPro" id="IPR001938">
    <property type="entry name" value="Thaumatin"/>
</dbReference>
<sequence length="78" mass="8848">MACKRGWERKHITIFKNTCPSAYSYAYDDKTSTFTCASTNYTITSCPSPATSKGHVFFDTIHSKLARRIHFVAHKGKK</sequence>
<dbReference type="AlphaFoldDB" id="A0A371FUE6"/>
<protein>
    <submittedName>
        <fullName evidence="2">Pathogenesis-related protein 5</fullName>
    </submittedName>
</protein>
<dbReference type="PROSITE" id="PS51367">
    <property type="entry name" value="THAUMATIN_2"/>
    <property type="match status" value="1"/>
</dbReference>